<feature type="domain" description="4Fe-4S ferredoxin-type" evidence="13">
    <location>
        <begin position="327"/>
        <end position="352"/>
    </location>
</feature>
<dbReference type="GO" id="GO:0051536">
    <property type="term" value="F:iron-sulfur cluster binding"/>
    <property type="evidence" value="ECO:0007669"/>
    <property type="project" value="UniProtKB-KW"/>
</dbReference>
<reference evidence="15" key="1">
    <citation type="submission" date="2010-11" db="EMBL/GenBank/DDBJ databases">
        <title>The complete genome of Mahella australiensis DSM 15567.</title>
        <authorList>
            <consortium name="US DOE Joint Genome Institute (JGI-PGF)"/>
            <person name="Lucas S."/>
            <person name="Copeland A."/>
            <person name="Lapidus A."/>
            <person name="Bruce D."/>
            <person name="Goodwin L."/>
            <person name="Pitluck S."/>
            <person name="Kyrpides N."/>
            <person name="Mavromatis K."/>
            <person name="Pagani I."/>
            <person name="Ivanova N."/>
            <person name="Teshima H."/>
            <person name="Brettin T."/>
            <person name="Detter J.C."/>
            <person name="Han C."/>
            <person name="Tapia R."/>
            <person name="Land M."/>
            <person name="Hauser L."/>
            <person name="Markowitz V."/>
            <person name="Cheng J.-F."/>
            <person name="Hugenholtz P."/>
            <person name="Woyke T."/>
            <person name="Wu D."/>
            <person name="Spring S."/>
            <person name="Pukall R."/>
            <person name="Steenblock K."/>
            <person name="Schneider S."/>
            <person name="Klenk H.-P."/>
            <person name="Eisen J.A."/>
        </authorList>
    </citation>
    <scope>NUCLEOTIDE SEQUENCE [LARGE SCALE GENOMIC DNA]</scope>
    <source>
        <strain evidence="15">DSM 15567 / CIP 107919 / 50-1 BON</strain>
    </source>
</reference>
<dbReference type="Gene3D" id="3.30.70.20">
    <property type="match status" value="1"/>
</dbReference>
<dbReference type="PANTHER" id="PTHR43073">
    <property type="entry name" value="DIHYDROPYRIMIDINE DEHYDROGENASE [NADP(+)]"/>
    <property type="match status" value="1"/>
</dbReference>
<dbReference type="Pfam" id="PF00037">
    <property type="entry name" value="Fer4"/>
    <property type="match status" value="1"/>
</dbReference>
<dbReference type="EMBL" id="CP002360">
    <property type="protein sequence ID" value="AEE95628.1"/>
    <property type="molecule type" value="Genomic_DNA"/>
</dbReference>
<evidence type="ECO:0000313" key="15">
    <source>
        <dbReference type="Proteomes" id="UP000008457"/>
    </source>
</evidence>
<dbReference type="GO" id="GO:0005737">
    <property type="term" value="C:cytoplasm"/>
    <property type="evidence" value="ECO:0007669"/>
    <property type="project" value="InterPro"/>
</dbReference>
<dbReference type="eggNOG" id="COG1149">
    <property type="taxonomic scope" value="Bacteria"/>
</dbReference>
<comment type="catalytic activity">
    <reaction evidence="9">
        <text>5,6-dihydrouracil + NAD(+) = uracil + NADH + H(+)</text>
        <dbReference type="Rhea" id="RHEA:20189"/>
        <dbReference type="ChEBI" id="CHEBI:15378"/>
        <dbReference type="ChEBI" id="CHEBI:15901"/>
        <dbReference type="ChEBI" id="CHEBI:17568"/>
        <dbReference type="ChEBI" id="CHEBI:57540"/>
        <dbReference type="ChEBI" id="CHEBI:57945"/>
        <dbReference type="EC" id="1.3.1.1"/>
    </reaction>
</comment>
<evidence type="ECO:0000256" key="10">
    <source>
        <dbReference type="ARBA" id="ARBA00049578"/>
    </source>
</evidence>
<name>F3ZYA3_MAHA5</name>
<evidence type="ECO:0000256" key="7">
    <source>
        <dbReference type="ARBA" id="ARBA00032722"/>
    </source>
</evidence>
<dbReference type="Gene3D" id="3.20.20.70">
    <property type="entry name" value="Aldolase class I"/>
    <property type="match status" value="1"/>
</dbReference>
<keyword evidence="4" id="KW-0408">Iron</keyword>
<dbReference type="HOGENOM" id="CLU_042042_4_3_9"/>
<dbReference type="GO" id="GO:0006210">
    <property type="term" value="P:thymine catabolic process"/>
    <property type="evidence" value="ECO:0007669"/>
    <property type="project" value="TreeGrafter"/>
</dbReference>
<dbReference type="EC" id="1.3.1.1" evidence="12"/>
<sequence>MIDLSVEYAGLRLKTPIIAASSGITETVELMKNLEQHGIGAIVMKSLFEEEICRQAPTPRYKVLRHDMGGKYRTFSFYSYEQASVWGPDRYAQEVKKAVNELSIPIIPSINCITDDGWKRYAALMQQAGAPALELNVSCPHGSIVFRGGTDVASEIIRVTELVLNEIDIPVIVKLSPQLTAPLQIAKAVEDAGAKGVVMFNRLTGLDIDIDVESPILHGGYAGHGGPWAIYYALRWISEAYPQLHVDISASGGAVTADDVVKYILAGAKTVQVCTAIMLKGSGVIDEMNNGLAAWMNKKGYNAVDQFRGKVSNGAIKGTKDVDRRHYKKAHILDKCTSCGICAPLCIFDAIDSSTEPYRIVQDICDGCGLCAEVCPISAVEMREV</sequence>
<dbReference type="AlphaFoldDB" id="F3ZYA3"/>
<organism evidence="14 15">
    <name type="scientific">Mahella australiensis (strain DSM 15567 / CIP 107919 / 50-1 BON)</name>
    <dbReference type="NCBI Taxonomy" id="697281"/>
    <lineage>
        <taxon>Bacteria</taxon>
        <taxon>Bacillati</taxon>
        <taxon>Bacillota</taxon>
        <taxon>Clostridia</taxon>
        <taxon>Thermoanaerobacterales</taxon>
        <taxon>Thermoanaerobacterales Family IV. Incertae Sedis</taxon>
        <taxon>Mahella</taxon>
    </lineage>
</organism>
<dbReference type="InterPro" id="IPR017896">
    <property type="entry name" value="4Fe4S_Fe-S-bd"/>
</dbReference>
<keyword evidence="2" id="KW-0479">Metal-binding</keyword>
<dbReference type="GO" id="GO:0046872">
    <property type="term" value="F:metal ion binding"/>
    <property type="evidence" value="ECO:0007669"/>
    <property type="project" value="UniProtKB-KW"/>
</dbReference>
<keyword evidence="3" id="KW-0560">Oxidoreductase</keyword>
<gene>
    <name evidence="14" type="ordered locus">Mahau_0412</name>
</gene>
<dbReference type="GO" id="GO:0004159">
    <property type="term" value="F:dihydropyrimidine dehydrogenase (NAD+) activity"/>
    <property type="evidence" value="ECO:0007669"/>
    <property type="project" value="UniProtKB-EC"/>
</dbReference>
<evidence type="ECO:0000259" key="13">
    <source>
        <dbReference type="PROSITE" id="PS51379"/>
    </source>
</evidence>
<evidence type="ECO:0000256" key="5">
    <source>
        <dbReference type="ARBA" id="ARBA00023014"/>
    </source>
</evidence>
<feature type="domain" description="4Fe-4S ferredoxin-type" evidence="13">
    <location>
        <begin position="356"/>
        <end position="385"/>
    </location>
</feature>
<evidence type="ECO:0000256" key="2">
    <source>
        <dbReference type="ARBA" id="ARBA00022723"/>
    </source>
</evidence>
<dbReference type="RefSeq" id="WP_013780061.1">
    <property type="nucleotide sequence ID" value="NC_015520.1"/>
</dbReference>
<comment type="similarity">
    <text evidence="1">Belongs to the dihydropyrimidine dehydrogenase family.</text>
</comment>
<dbReference type="Pfam" id="PF01180">
    <property type="entry name" value="DHO_dh"/>
    <property type="match status" value="1"/>
</dbReference>
<dbReference type="SUPFAM" id="SSF51395">
    <property type="entry name" value="FMN-linked oxidoreductases"/>
    <property type="match status" value="1"/>
</dbReference>
<dbReference type="PROSITE" id="PS00198">
    <property type="entry name" value="4FE4S_FER_1"/>
    <property type="match status" value="1"/>
</dbReference>
<keyword evidence="15" id="KW-1185">Reference proteome</keyword>
<dbReference type="KEGG" id="mas:Mahau_0412"/>
<comment type="function">
    <text evidence="10">Involved in pyrimidine base degradation. Catalyzes physiologically the reduction of uracil to 5,6-dihydrouracil (DHU) by using NADH as a specific cosubstrate. It also catalyzes the reverse reaction and the reduction of thymine to 5,6-dihydrothymine (DHT).</text>
</comment>
<protein>
    <recommendedName>
        <fullName evidence="12">dihydrouracil dehydrogenase (NAD(+))</fullName>
        <ecNumber evidence="12">1.3.1.1</ecNumber>
    </recommendedName>
    <alternativeName>
        <fullName evidence="7">Dihydrothymine dehydrogenase</fullName>
    </alternativeName>
    <alternativeName>
        <fullName evidence="6">Dihydrouracil dehydrogenase</fullName>
    </alternativeName>
</protein>
<evidence type="ECO:0000256" key="4">
    <source>
        <dbReference type="ARBA" id="ARBA00023004"/>
    </source>
</evidence>
<dbReference type="GO" id="GO:0006212">
    <property type="term" value="P:uracil catabolic process"/>
    <property type="evidence" value="ECO:0007669"/>
    <property type="project" value="TreeGrafter"/>
</dbReference>
<evidence type="ECO:0000313" key="14">
    <source>
        <dbReference type="EMBL" id="AEE95628.1"/>
    </source>
</evidence>
<evidence type="ECO:0000256" key="1">
    <source>
        <dbReference type="ARBA" id="ARBA00010804"/>
    </source>
</evidence>
<reference evidence="14 15" key="2">
    <citation type="journal article" date="2011" name="Stand. Genomic Sci.">
        <title>Complete genome sequence of Mahella australiensis type strain (50-1 BON).</title>
        <authorList>
            <person name="Sikorski J."/>
            <person name="Teshima H."/>
            <person name="Nolan M."/>
            <person name="Lucas S."/>
            <person name="Hammon N."/>
            <person name="Deshpande S."/>
            <person name="Cheng J.F."/>
            <person name="Pitluck S."/>
            <person name="Liolios K."/>
            <person name="Pagani I."/>
            <person name="Ivanova N."/>
            <person name="Huntemann M."/>
            <person name="Mavromatis K."/>
            <person name="Ovchinikova G."/>
            <person name="Pati A."/>
            <person name="Tapia R."/>
            <person name="Han C."/>
            <person name="Goodwin L."/>
            <person name="Chen A."/>
            <person name="Palaniappan K."/>
            <person name="Land M."/>
            <person name="Hauser L."/>
            <person name="Ngatchou-Djao O.D."/>
            <person name="Rohde M."/>
            <person name="Pukall R."/>
            <person name="Spring S."/>
            <person name="Abt B."/>
            <person name="Goker M."/>
            <person name="Detter J.C."/>
            <person name="Woyke T."/>
            <person name="Bristow J."/>
            <person name="Markowitz V."/>
            <person name="Hugenholtz P."/>
            <person name="Eisen J.A."/>
            <person name="Kyrpides N.C."/>
            <person name="Klenk H.P."/>
            <person name="Lapidus A."/>
        </authorList>
    </citation>
    <scope>NUCLEOTIDE SEQUENCE [LARGE SCALE GENOMIC DNA]</scope>
    <source>
        <strain evidence="15">DSM 15567 / CIP 107919 / 50-1 BON</strain>
    </source>
</reference>
<comment type="subunit">
    <text evidence="11">Heterotetramer of 2 PreA and 2 PreT subunits.</text>
</comment>
<evidence type="ECO:0000256" key="11">
    <source>
        <dbReference type="ARBA" id="ARBA00049714"/>
    </source>
</evidence>
<comment type="catalytic activity">
    <reaction evidence="8">
        <text>5,6-dihydrothymine + NAD(+) = thymine + NADH + H(+)</text>
        <dbReference type="Rhea" id="RHEA:28791"/>
        <dbReference type="ChEBI" id="CHEBI:15378"/>
        <dbReference type="ChEBI" id="CHEBI:17821"/>
        <dbReference type="ChEBI" id="CHEBI:27468"/>
        <dbReference type="ChEBI" id="CHEBI:57540"/>
        <dbReference type="ChEBI" id="CHEBI:57945"/>
        <dbReference type="EC" id="1.3.1.1"/>
    </reaction>
</comment>
<dbReference type="InterPro" id="IPR013785">
    <property type="entry name" value="Aldolase_TIM"/>
</dbReference>
<dbReference type="Proteomes" id="UP000008457">
    <property type="component" value="Chromosome"/>
</dbReference>
<dbReference type="PROSITE" id="PS51379">
    <property type="entry name" value="4FE4S_FER_2"/>
    <property type="match status" value="2"/>
</dbReference>
<evidence type="ECO:0000256" key="12">
    <source>
        <dbReference type="ARBA" id="ARBA00049728"/>
    </source>
</evidence>
<dbReference type="PANTHER" id="PTHR43073:SF2">
    <property type="entry name" value="DIHYDROPYRIMIDINE DEHYDROGENASE [NADP(+)]"/>
    <property type="match status" value="1"/>
</dbReference>
<dbReference type="OrthoDB" id="9794954at2"/>
<dbReference type="SUPFAM" id="SSF54862">
    <property type="entry name" value="4Fe-4S ferredoxins"/>
    <property type="match status" value="1"/>
</dbReference>
<keyword evidence="5" id="KW-0411">Iron-sulfur</keyword>
<dbReference type="STRING" id="697281.Mahau_0412"/>
<accession>F3ZYA3</accession>
<evidence type="ECO:0000256" key="8">
    <source>
        <dbReference type="ARBA" id="ARBA00047685"/>
    </source>
</evidence>
<evidence type="ECO:0000256" key="9">
    <source>
        <dbReference type="ARBA" id="ARBA00048792"/>
    </source>
</evidence>
<dbReference type="InterPro" id="IPR017900">
    <property type="entry name" value="4Fe4S_Fe_S_CS"/>
</dbReference>
<evidence type="ECO:0000256" key="6">
    <source>
        <dbReference type="ARBA" id="ARBA00030119"/>
    </source>
</evidence>
<proteinExistence type="inferred from homology"/>
<evidence type="ECO:0000256" key="3">
    <source>
        <dbReference type="ARBA" id="ARBA00023002"/>
    </source>
</evidence>
<dbReference type="InterPro" id="IPR005720">
    <property type="entry name" value="Dihydroorotate_DH_cat"/>
</dbReference>
<dbReference type="GO" id="GO:0002058">
    <property type="term" value="F:uracil binding"/>
    <property type="evidence" value="ECO:0007669"/>
    <property type="project" value="TreeGrafter"/>
</dbReference>
<dbReference type="GO" id="GO:0050661">
    <property type="term" value="F:NADP binding"/>
    <property type="evidence" value="ECO:0007669"/>
    <property type="project" value="TreeGrafter"/>
</dbReference>
<dbReference type="eggNOG" id="COG0167">
    <property type="taxonomic scope" value="Bacteria"/>
</dbReference>